<dbReference type="KEGG" id="cat:CA2559_03345"/>
<keyword evidence="5" id="KW-1185">Reference proteome</keyword>
<dbReference type="EMBL" id="CP002046">
    <property type="protein sequence ID" value="EAP87758.1"/>
    <property type="molecule type" value="Genomic_DNA"/>
</dbReference>
<dbReference type="RefSeq" id="WP_013186434.1">
    <property type="nucleotide sequence ID" value="NC_014230.1"/>
</dbReference>
<evidence type="ECO:0000256" key="3">
    <source>
        <dbReference type="SAM" id="MobiDB-lite"/>
    </source>
</evidence>
<comment type="similarity">
    <text evidence="1">Belongs to the Skp family.</text>
</comment>
<dbReference type="Gene3D" id="3.30.910.20">
    <property type="entry name" value="Skp domain"/>
    <property type="match status" value="1"/>
</dbReference>
<dbReference type="Proteomes" id="UP000002297">
    <property type="component" value="Chromosome"/>
</dbReference>
<dbReference type="GeneID" id="89452460"/>
<organism evidence="4 5">
    <name type="scientific">Croceibacter atlanticus (strain ATCC BAA-628 / JCM 21780 / CIP 108009 / IAM 15332 / KCTC 12090 / HTCC2559)</name>
    <dbReference type="NCBI Taxonomy" id="216432"/>
    <lineage>
        <taxon>Bacteria</taxon>
        <taxon>Pseudomonadati</taxon>
        <taxon>Bacteroidota</taxon>
        <taxon>Flavobacteriia</taxon>
        <taxon>Flavobacteriales</taxon>
        <taxon>Flavobacteriaceae</taxon>
        <taxon>Croceibacter</taxon>
    </lineage>
</organism>
<evidence type="ECO:0000313" key="5">
    <source>
        <dbReference type="Proteomes" id="UP000002297"/>
    </source>
</evidence>
<feature type="compositionally biased region" description="Polar residues" evidence="3">
    <location>
        <begin position="69"/>
        <end position="81"/>
    </location>
</feature>
<feature type="compositionally biased region" description="Low complexity" evidence="3">
    <location>
        <begin position="89"/>
        <end position="107"/>
    </location>
</feature>
<accession>A3U691</accession>
<proteinExistence type="inferred from homology"/>
<protein>
    <submittedName>
        <fullName evidence="4">Uncharacterized protein</fullName>
    </submittedName>
</protein>
<dbReference type="AlphaFoldDB" id="A3U691"/>
<feature type="region of interest" description="Disordered" evidence="3">
    <location>
        <begin position="69"/>
        <end position="108"/>
    </location>
</feature>
<sequence length="169" mass="19322">MKTIVIALGALLVLASCNQDKTAYVDNTVLLKEYKEMKDTEAKYNTMAEAMKKEMDSVAKQFQAEVQEYQSNANSMSNSQRQEAEGKLMQKQQQLQQQQQMRSQQLRAESDKEIDSIITKVKTYVKDYGKDNGYTYIFGSNETANIMYAKEGKDITQDVLEEINAEVKE</sequence>
<dbReference type="Pfam" id="PF03938">
    <property type="entry name" value="OmpH"/>
    <property type="match status" value="1"/>
</dbReference>
<dbReference type="PANTHER" id="PTHR35089:SF1">
    <property type="entry name" value="CHAPERONE PROTEIN SKP"/>
    <property type="match status" value="1"/>
</dbReference>
<reference evidence="4 5" key="1">
    <citation type="journal article" date="2010" name="J. Bacteriol.">
        <title>The complete genome sequence of Croceibacter atlanticus HTCC2559T.</title>
        <authorList>
            <person name="Oh H.M."/>
            <person name="Kang I."/>
            <person name="Ferriera S."/>
            <person name="Giovannoni S.J."/>
            <person name="Cho J.C."/>
        </authorList>
    </citation>
    <scope>NUCLEOTIDE SEQUENCE [LARGE SCALE GENOMIC DNA]</scope>
    <source>
        <strain evidence="5">ATCC BAA-628 / HTCC2559 / KCTC 12090</strain>
    </source>
</reference>
<dbReference type="GO" id="GO:0051082">
    <property type="term" value="F:unfolded protein binding"/>
    <property type="evidence" value="ECO:0007669"/>
    <property type="project" value="InterPro"/>
</dbReference>
<gene>
    <name evidence="4" type="ordered locus">CA2559_03345</name>
</gene>
<dbReference type="SUPFAM" id="SSF111384">
    <property type="entry name" value="OmpH-like"/>
    <property type="match status" value="1"/>
</dbReference>
<dbReference type="GO" id="GO:0005829">
    <property type="term" value="C:cytosol"/>
    <property type="evidence" value="ECO:0007669"/>
    <property type="project" value="TreeGrafter"/>
</dbReference>
<name>A3U691_CROAH</name>
<evidence type="ECO:0000256" key="2">
    <source>
        <dbReference type="ARBA" id="ARBA00022729"/>
    </source>
</evidence>
<dbReference type="OrthoDB" id="1145062at2"/>
<dbReference type="SMART" id="SM00935">
    <property type="entry name" value="OmpH"/>
    <property type="match status" value="1"/>
</dbReference>
<dbReference type="STRING" id="216432.CA2559_03345"/>
<dbReference type="HOGENOM" id="CLU_053320_2_0_10"/>
<dbReference type="InterPro" id="IPR005632">
    <property type="entry name" value="Chaperone_Skp"/>
</dbReference>
<evidence type="ECO:0000313" key="4">
    <source>
        <dbReference type="EMBL" id="EAP87758.1"/>
    </source>
</evidence>
<keyword evidence="2" id="KW-0732">Signal</keyword>
<dbReference type="PROSITE" id="PS51257">
    <property type="entry name" value="PROKAR_LIPOPROTEIN"/>
    <property type="match status" value="1"/>
</dbReference>
<dbReference type="InterPro" id="IPR024930">
    <property type="entry name" value="Skp_dom_sf"/>
</dbReference>
<dbReference type="GO" id="GO:0050821">
    <property type="term" value="P:protein stabilization"/>
    <property type="evidence" value="ECO:0007669"/>
    <property type="project" value="TreeGrafter"/>
</dbReference>
<dbReference type="PANTHER" id="PTHR35089">
    <property type="entry name" value="CHAPERONE PROTEIN SKP"/>
    <property type="match status" value="1"/>
</dbReference>
<evidence type="ECO:0000256" key="1">
    <source>
        <dbReference type="ARBA" id="ARBA00009091"/>
    </source>
</evidence>
<dbReference type="eggNOG" id="COG2825">
    <property type="taxonomic scope" value="Bacteria"/>
</dbReference>